<accession>A0A165CEK7</accession>
<evidence type="ECO:0000313" key="2">
    <source>
        <dbReference type="Proteomes" id="UP000076871"/>
    </source>
</evidence>
<reference evidence="1 2" key="1">
    <citation type="journal article" date="2016" name="Mol. Biol. Evol.">
        <title>Comparative Genomics of Early-Diverging Mushroom-Forming Fungi Provides Insights into the Origins of Lignocellulose Decay Capabilities.</title>
        <authorList>
            <person name="Nagy L.G."/>
            <person name="Riley R."/>
            <person name="Tritt A."/>
            <person name="Adam C."/>
            <person name="Daum C."/>
            <person name="Floudas D."/>
            <person name="Sun H."/>
            <person name="Yadav J.S."/>
            <person name="Pangilinan J."/>
            <person name="Larsson K.H."/>
            <person name="Matsuura K."/>
            <person name="Barry K."/>
            <person name="Labutti K."/>
            <person name="Kuo R."/>
            <person name="Ohm R.A."/>
            <person name="Bhattacharya S.S."/>
            <person name="Shirouzu T."/>
            <person name="Yoshinaga Y."/>
            <person name="Martin F.M."/>
            <person name="Grigoriev I.V."/>
            <person name="Hibbett D.S."/>
        </authorList>
    </citation>
    <scope>NUCLEOTIDE SEQUENCE [LARGE SCALE GENOMIC DNA]</scope>
    <source>
        <strain evidence="1 2">93-53</strain>
    </source>
</reference>
<dbReference type="GeneID" id="63819325"/>
<name>A0A165CEK7_9APHY</name>
<dbReference type="AlphaFoldDB" id="A0A165CEK7"/>
<dbReference type="RefSeq" id="XP_040760413.1">
    <property type="nucleotide sequence ID" value="XM_040902294.1"/>
</dbReference>
<sequence length="132" mass="14884">MCTEPGYAVISYVLMLFVLRTTSTRVILEFACTSSYLSFLLLRRFSCTLQVFLHPPYVLCGSWKMRLSNVRFPIRSEQMPARSSLRHCGLLSAPISDDRLLNIVGILLGPRPGGPSWWRSCQIRSGFGAVHC</sequence>
<organism evidence="1 2">
    <name type="scientific">Laetiporus sulphureus 93-53</name>
    <dbReference type="NCBI Taxonomy" id="1314785"/>
    <lineage>
        <taxon>Eukaryota</taxon>
        <taxon>Fungi</taxon>
        <taxon>Dikarya</taxon>
        <taxon>Basidiomycota</taxon>
        <taxon>Agaricomycotina</taxon>
        <taxon>Agaricomycetes</taxon>
        <taxon>Polyporales</taxon>
        <taxon>Laetiporus</taxon>
    </lineage>
</organism>
<evidence type="ECO:0000313" key="1">
    <source>
        <dbReference type="EMBL" id="KZT02673.1"/>
    </source>
</evidence>
<proteinExistence type="predicted"/>
<protein>
    <submittedName>
        <fullName evidence="1">Uncharacterized protein</fullName>
    </submittedName>
</protein>
<dbReference type="Proteomes" id="UP000076871">
    <property type="component" value="Unassembled WGS sequence"/>
</dbReference>
<dbReference type="InParanoid" id="A0A165CEK7"/>
<gene>
    <name evidence="1" type="ORF">LAESUDRAFT_396250</name>
</gene>
<dbReference type="EMBL" id="KV427650">
    <property type="protein sequence ID" value="KZT02673.1"/>
    <property type="molecule type" value="Genomic_DNA"/>
</dbReference>
<keyword evidence="2" id="KW-1185">Reference proteome</keyword>